<dbReference type="InterPro" id="IPR029488">
    <property type="entry name" value="Hmw/CFAP97"/>
</dbReference>
<accession>A0A6J8ALS5</accession>
<dbReference type="AlphaFoldDB" id="A0A6J8ALS5"/>
<feature type="compositionally biased region" description="Basic and acidic residues" evidence="2">
    <location>
        <begin position="434"/>
        <end position="455"/>
    </location>
</feature>
<evidence type="ECO:0000313" key="3">
    <source>
        <dbReference type="EMBL" id="CAC5369039.1"/>
    </source>
</evidence>
<evidence type="ECO:0000256" key="1">
    <source>
        <dbReference type="ARBA" id="ARBA00008315"/>
    </source>
</evidence>
<evidence type="ECO:0000313" key="4">
    <source>
        <dbReference type="Proteomes" id="UP000507470"/>
    </source>
</evidence>
<dbReference type="PANTHER" id="PTHR23035:SF1">
    <property type="entry name" value="CILIA- AND FLAGELLA-ASSOCIATED PROTEIN 97"/>
    <property type="match status" value="1"/>
</dbReference>
<feature type="compositionally biased region" description="Polar residues" evidence="2">
    <location>
        <begin position="396"/>
        <end position="422"/>
    </location>
</feature>
<feature type="compositionally biased region" description="Basic and acidic residues" evidence="2">
    <location>
        <begin position="158"/>
        <end position="171"/>
    </location>
</feature>
<dbReference type="InterPro" id="IPR038791">
    <property type="entry name" value="Cfap97/Hemingway"/>
</dbReference>
<evidence type="ECO:0000256" key="2">
    <source>
        <dbReference type="SAM" id="MobiDB-lite"/>
    </source>
</evidence>
<sequence length="455" mass="50991">MSKSNADVDYNFFDTPRDDEQVQVHHVPHVIVKNRPPQKGGTKNGHISSSGSDSYTSDSDSLTDSSGSDDETARSKGKESYSKNKPVVVSKKYSESGSSSAYSYGSSDEDFEDEDSPGKKNMKSVSSKKSTKTQAWEINGSSNNNNETRPKSAKFRNRSKEESTRHSKSDSDSEITDVSPLNSPRSTPSRSQKQGLNNVQYTSSQTQSGDGEIKLQSDKIDLRLLMDAVSEIDKQERLKSNTRRVMFEPPNSKGGQKNHYSFDKSRISDIEKENQRLLRQIMQQIGPKQKRQQPKIQHQVPRVDRLTSSAVNRRKQQTKIEEENMKFLNRLQKTKASRGLSRKEQLDEYSRATLYGVPIAAVHEQMEQERLDSTYMRSASTLNSTLGMTQGRRSRPTSAKSNASSIRPGSAKSTLSTASHVSRASRPGSGKVYRPTDSHPAWDGRPAWDDRFSYS</sequence>
<comment type="similarity">
    <text evidence="1">Belongs to the CFAP97 family.</text>
</comment>
<feature type="compositionally biased region" description="Basic and acidic residues" evidence="2">
    <location>
        <begin position="71"/>
        <end position="82"/>
    </location>
</feature>
<dbReference type="Pfam" id="PF13879">
    <property type="entry name" value="Hmw_CFAP97"/>
    <property type="match status" value="1"/>
</dbReference>
<gene>
    <name evidence="3" type="ORF">MCOR_8369</name>
</gene>
<evidence type="ECO:0008006" key="5">
    <source>
        <dbReference type="Google" id="ProtNLM"/>
    </source>
</evidence>
<feature type="region of interest" description="Disordered" evidence="2">
    <location>
        <begin position="240"/>
        <end position="264"/>
    </location>
</feature>
<proteinExistence type="inferred from homology"/>
<dbReference type="PANTHER" id="PTHR23035">
    <property type="entry name" value="CILIA- AND FLAGELLA-ASSOCIATED PROTEIN 97-RELATED"/>
    <property type="match status" value="1"/>
</dbReference>
<keyword evidence="4" id="KW-1185">Reference proteome</keyword>
<organism evidence="3 4">
    <name type="scientific">Mytilus coruscus</name>
    <name type="common">Sea mussel</name>
    <dbReference type="NCBI Taxonomy" id="42192"/>
    <lineage>
        <taxon>Eukaryota</taxon>
        <taxon>Metazoa</taxon>
        <taxon>Spiralia</taxon>
        <taxon>Lophotrochozoa</taxon>
        <taxon>Mollusca</taxon>
        <taxon>Bivalvia</taxon>
        <taxon>Autobranchia</taxon>
        <taxon>Pteriomorphia</taxon>
        <taxon>Mytilida</taxon>
        <taxon>Mytiloidea</taxon>
        <taxon>Mytilidae</taxon>
        <taxon>Mytilinae</taxon>
        <taxon>Mytilus</taxon>
    </lineage>
</organism>
<feature type="compositionally biased region" description="Polar residues" evidence="2">
    <location>
        <begin position="133"/>
        <end position="147"/>
    </location>
</feature>
<feature type="compositionally biased region" description="Low complexity" evidence="2">
    <location>
        <begin position="48"/>
        <end position="66"/>
    </location>
</feature>
<dbReference type="OrthoDB" id="515313at2759"/>
<feature type="compositionally biased region" description="Polar residues" evidence="2">
    <location>
        <begin position="179"/>
        <end position="209"/>
    </location>
</feature>
<reference evidence="3 4" key="1">
    <citation type="submission" date="2020-06" db="EMBL/GenBank/DDBJ databases">
        <authorList>
            <person name="Li R."/>
            <person name="Bekaert M."/>
        </authorList>
    </citation>
    <scope>NUCLEOTIDE SEQUENCE [LARGE SCALE GENOMIC DNA]</scope>
    <source>
        <strain evidence="4">wild</strain>
    </source>
</reference>
<feature type="compositionally biased region" description="Low complexity" evidence="2">
    <location>
        <begin position="95"/>
        <end position="106"/>
    </location>
</feature>
<dbReference type="Proteomes" id="UP000507470">
    <property type="component" value="Unassembled WGS sequence"/>
</dbReference>
<feature type="region of interest" description="Disordered" evidence="2">
    <location>
        <begin position="1"/>
        <end position="214"/>
    </location>
</feature>
<protein>
    <recommendedName>
        <fullName evidence="5">Cilia- and flagella-associated protein 97</fullName>
    </recommendedName>
</protein>
<feature type="region of interest" description="Disordered" evidence="2">
    <location>
        <begin position="382"/>
        <end position="455"/>
    </location>
</feature>
<name>A0A6J8ALS5_MYTCO</name>
<dbReference type="EMBL" id="CACVKT020001553">
    <property type="protein sequence ID" value="CAC5369039.1"/>
    <property type="molecule type" value="Genomic_DNA"/>
</dbReference>